<proteinExistence type="predicted"/>
<dbReference type="EMBL" id="JAODUO010000395">
    <property type="protein sequence ID" value="KAK2181492.1"/>
    <property type="molecule type" value="Genomic_DNA"/>
</dbReference>
<feature type="repeat" description="NHL" evidence="7">
    <location>
        <begin position="275"/>
        <end position="304"/>
    </location>
</feature>
<keyword evidence="12" id="KW-1185">Reference proteome</keyword>
<sequence>MAAASLVSEIENDFLTCKLCEKPFNEPKALQCLHTFCRGCLATHIHRNLVQASDGTGCVFCPTCQQISDVPHSGVEGLQDNHLLRNLLDMIYAKALQPCELCRVEGQHRSATYCCIKCEEFLCAECARMHRRTSLTKDHLVVNVGMMKDLCKGASPGGSSVRLLTKFGRCDVDIHNPTGLCVNRADDIIVSNGDSTISIFSQSGKCKKVIDQREFYGLDANYIRNKCVAVTAEGYIAVAMRKDITLLSAHVATIESLAGREAGSCTIRTRSSIKCVPHGIAVTNDNHIIVTDIGKHCVYIFDQEFKLVRQFGKYGRRAKQFKEPYFVTVNDANDIFISDYGNHAIKVFDFKGRSKLKFGTMGREPGQLMHPMGVCTDRHGNVLVADRDNHRVQMFDSQGKYAMTVIEQTCKEGNDVRPQDVAITTNGQLVVLLKGIEGVNYAKIHIYQYSGVPSTDHEETEHDLRELRQSLNSLRASKAKMQSFQRAGKLPPLDARPMPPGARRTSSVGSVAWQTT</sequence>
<dbReference type="GO" id="GO:0043161">
    <property type="term" value="P:proteasome-mediated ubiquitin-dependent protein catabolic process"/>
    <property type="evidence" value="ECO:0007669"/>
    <property type="project" value="TreeGrafter"/>
</dbReference>
<feature type="repeat" description="NHL" evidence="7">
    <location>
        <begin position="355"/>
        <end position="398"/>
    </location>
</feature>
<evidence type="ECO:0000256" key="7">
    <source>
        <dbReference type="PROSITE-ProRule" id="PRU00504"/>
    </source>
</evidence>
<organism evidence="11 12">
    <name type="scientific">Ridgeia piscesae</name>
    <name type="common">Tubeworm</name>
    <dbReference type="NCBI Taxonomy" id="27915"/>
    <lineage>
        <taxon>Eukaryota</taxon>
        <taxon>Metazoa</taxon>
        <taxon>Spiralia</taxon>
        <taxon>Lophotrochozoa</taxon>
        <taxon>Annelida</taxon>
        <taxon>Polychaeta</taxon>
        <taxon>Sedentaria</taxon>
        <taxon>Canalipalpata</taxon>
        <taxon>Sabellida</taxon>
        <taxon>Siboglinidae</taxon>
        <taxon>Ridgeia</taxon>
    </lineage>
</organism>
<feature type="domain" description="RING-type" evidence="9">
    <location>
        <begin position="17"/>
        <end position="65"/>
    </location>
</feature>
<dbReference type="Pfam" id="PF01436">
    <property type="entry name" value="NHL"/>
    <property type="match status" value="3"/>
</dbReference>
<feature type="region of interest" description="Disordered" evidence="8">
    <location>
        <begin position="478"/>
        <end position="516"/>
    </location>
</feature>
<keyword evidence="5" id="KW-0862">Zinc</keyword>
<feature type="domain" description="B box-type" evidence="10">
    <location>
        <begin position="94"/>
        <end position="144"/>
    </location>
</feature>
<dbReference type="Proteomes" id="UP001209878">
    <property type="component" value="Unassembled WGS sequence"/>
</dbReference>
<evidence type="ECO:0000259" key="9">
    <source>
        <dbReference type="PROSITE" id="PS50089"/>
    </source>
</evidence>
<dbReference type="Pfam" id="PF13445">
    <property type="entry name" value="zf-RING_UBOX"/>
    <property type="match status" value="1"/>
</dbReference>
<evidence type="ECO:0000256" key="1">
    <source>
        <dbReference type="ARBA" id="ARBA00022553"/>
    </source>
</evidence>
<dbReference type="CDD" id="cd19757">
    <property type="entry name" value="Bbox1"/>
    <property type="match status" value="1"/>
</dbReference>
<protein>
    <submittedName>
        <fullName evidence="11">Uncharacterized protein</fullName>
    </submittedName>
</protein>
<evidence type="ECO:0000259" key="10">
    <source>
        <dbReference type="PROSITE" id="PS50119"/>
    </source>
</evidence>
<dbReference type="SMART" id="SM00184">
    <property type="entry name" value="RING"/>
    <property type="match status" value="1"/>
</dbReference>
<dbReference type="PROSITE" id="PS50089">
    <property type="entry name" value="ZF_RING_2"/>
    <property type="match status" value="1"/>
</dbReference>
<keyword evidence="4 6" id="KW-0863">Zinc-finger</keyword>
<dbReference type="CDD" id="cd05819">
    <property type="entry name" value="NHL"/>
    <property type="match status" value="1"/>
</dbReference>
<dbReference type="PANTHER" id="PTHR24104">
    <property type="entry name" value="E3 UBIQUITIN-PROTEIN LIGASE NHLRC1-RELATED"/>
    <property type="match status" value="1"/>
</dbReference>
<keyword evidence="1" id="KW-0597">Phosphoprotein</keyword>
<dbReference type="Gene3D" id="3.30.40.10">
    <property type="entry name" value="Zinc/RING finger domain, C3HC4 (zinc finger)"/>
    <property type="match status" value="1"/>
</dbReference>
<dbReference type="SUPFAM" id="SSF57850">
    <property type="entry name" value="RING/U-box"/>
    <property type="match status" value="1"/>
</dbReference>
<dbReference type="Gene3D" id="2.40.10.500">
    <property type="match status" value="1"/>
</dbReference>
<dbReference type="Gene3D" id="2.120.10.30">
    <property type="entry name" value="TolB, C-terminal domain"/>
    <property type="match status" value="2"/>
</dbReference>
<dbReference type="PANTHER" id="PTHR24104:SF25">
    <property type="entry name" value="PROTEIN LIN-41"/>
    <property type="match status" value="1"/>
</dbReference>
<gene>
    <name evidence="11" type="ORF">NP493_396g02024</name>
</gene>
<dbReference type="InterPro" id="IPR013083">
    <property type="entry name" value="Znf_RING/FYVE/PHD"/>
</dbReference>
<dbReference type="PROSITE" id="PS00518">
    <property type="entry name" value="ZF_RING_1"/>
    <property type="match status" value="1"/>
</dbReference>
<feature type="repeat" description="NHL" evidence="7">
    <location>
        <begin position="308"/>
        <end position="351"/>
    </location>
</feature>
<accession>A0AAD9NST8</accession>
<evidence type="ECO:0000256" key="8">
    <source>
        <dbReference type="SAM" id="MobiDB-lite"/>
    </source>
</evidence>
<evidence type="ECO:0000256" key="5">
    <source>
        <dbReference type="ARBA" id="ARBA00022833"/>
    </source>
</evidence>
<dbReference type="InterPro" id="IPR050952">
    <property type="entry name" value="TRIM-NHL_E3_ligases"/>
</dbReference>
<evidence type="ECO:0000256" key="2">
    <source>
        <dbReference type="ARBA" id="ARBA00022723"/>
    </source>
</evidence>
<evidence type="ECO:0000256" key="3">
    <source>
        <dbReference type="ARBA" id="ARBA00022737"/>
    </source>
</evidence>
<name>A0AAD9NST8_RIDPI</name>
<dbReference type="GO" id="GO:0000209">
    <property type="term" value="P:protein polyubiquitination"/>
    <property type="evidence" value="ECO:0007669"/>
    <property type="project" value="TreeGrafter"/>
</dbReference>
<evidence type="ECO:0000313" key="12">
    <source>
        <dbReference type="Proteomes" id="UP001209878"/>
    </source>
</evidence>
<dbReference type="InterPro" id="IPR017907">
    <property type="entry name" value="Znf_RING_CS"/>
</dbReference>
<dbReference type="GO" id="GO:0061630">
    <property type="term" value="F:ubiquitin protein ligase activity"/>
    <property type="evidence" value="ECO:0007669"/>
    <property type="project" value="TreeGrafter"/>
</dbReference>
<dbReference type="InterPro" id="IPR027370">
    <property type="entry name" value="Znf-RING_euk"/>
</dbReference>
<keyword evidence="2" id="KW-0479">Metal-binding</keyword>
<keyword evidence="3" id="KW-0677">Repeat</keyword>
<dbReference type="InterPro" id="IPR000315">
    <property type="entry name" value="Znf_B-box"/>
</dbReference>
<evidence type="ECO:0000256" key="6">
    <source>
        <dbReference type="PROSITE-ProRule" id="PRU00024"/>
    </source>
</evidence>
<dbReference type="PROSITE" id="PS51125">
    <property type="entry name" value="NHL"/>
    <property type="match status" value="3"/>
</dbReference>
<dbReference type="InterPro" id="IPR001841">
    <property type="entry name" value="Znf_RING"/>
</dbReference>
<dbReference type="InterPro" id="IPR001258">
    <property type="entry name" value="NHL_repeat"/>
</dbReference>
<dbReference type="PROSITE" id="PS50119">
    <property type="entry name" value="ZF_BBOX"/>
    <property type="match status" value="1"/>
</dbReference>
<reference evidence="11" key="1">
    <citation type="journal article" date="2023" name="Mol. Biol. Evol.">
        <title>Third-Generation Sequencing Reveals the Adaptive Role of the Epigenome in Three Deep-Sea Polychaetes.</title>
        <authorList>
            <person name="Perez M."/>
            <person name="Aroh O."/>
            <person name="Sun Y."/>
            <person name="Lan Y."/>
            <person name="Juniper S.K."/>
            <person name="Young C.R."/>
            <person name="Angers B."/>
            <person name="Qian P.Y."/>
        </authorList>
    </citation>
    <scope>NUCLEOTIDE SEQUENCE</scope>
    <source>
        <strain evidence="11">R07B-5</strain>
    </source>
</reference>
<dbReference type="AlphaFoldDB" id="A0AAD9NST8"/>
<evidence type="ECO:0000256" key="4">
    <source>
        <dbReference type="ARBA" id="ARBA00022771"/>
    </source>
</evidence>
<dbReference type="SUPFAM" id="SSF101898">
    <property type="entry name" value="NHL repeat"/>
    <property type="match status" value="1"/>
</dbReference>
<evidence type="ECO:0000313" key="11">
    <source>
        <dbReference type="EMBL" id="KAK2181492.1"/>
    </source>
</evidence>
<dbReference type="GO" id="GO:0008270">
    <property type="term" value="F:zinc ion binding"/>
    <property type="evidence" value="ECO:0007669"/>
    <property type="project" value="UniProtKB-KW"/>
</dbReference>
<feature type="compositionally biased region" description="Polar residues" evidence="8">
    <location>
        <begin position="504"/>
        <end position="516"/>
    </location>
</feature>
<dbReference type="InterPro" id="IPR011042">
    <property type="entry name" value="6-blade_b-propeller_TolB-like"/>
</dbReference>
<comment type="caution">
    <text evidence="11">The sequence shown here is derived from an EMBL/GenBank/DDBJ whole genome shotgun (WGS) entry which is preliminary data.</text>
</comment>